<sequence>MSEMNVRKSLSEQIARASSNKTSEHASQSEAADRKSLSERIAQANAARIDGAWSTPDEQLVEAERRTPFQICDVYCAHAEELLAITGQISAALPSRAAYLARTNPRAATHPDNRSIKAHTQVGNPACAFVWEIRNNKEGALVKSSDAQYAKALDATDALKDLWEDEPWLDELQIAKALIAQIVLLDDDLRAKVLKRANLMAKECADTLAPYLRG</sequence>
<gene>
    <name evidence="2" type="ORF">C1880_01425</name>
</gene>
<keyword evidence="3" id="KW-1185">Reference proteome</keyword>
<dbReference type="RefSeq" id="WP_114619996.1">
    <property type="nucleotide sequence ID" value="NZ_PPTP01000001.1"/>
</dbReference>
<dbReference type="AlphaFoldDB" id="A0A369LH13"/>
<accession>A0A369LH13</accession>
<feature type="compositionally biased region" description="Basic and acidic residues" evidence="1">
    <location>
        <begin position="1"/>
        <end position="10"/>
    </location>
</feature>
<proteinExistence type="predicted"/>
<name>A0A369LH13_9ACTN</name>
<feature type="region of interest" description="Disordered" evidence="1">
    <location>
        <begin position="1"/>
        <end position="38"/>
    </location>
</feature>
<dbReference type="OrthoDB" id="3197008at2"/>
<dbReference type="STRING" id="1034345.GCA_000236865_01339"/>
<evidence type="ECO:0000313" key="2">
    <source>
        <dbReference type="EMBL" id="RDB57506.1"/>
    </source>
</evidence>
<evidence type="ECO:0000256" key="1">
    <source>
        <dbReference type="SAM" id="MobiDB-lite"/>
    </source>
</evidence>
<dbReference type="EMBL" id="PPTP01000001">
    <property type="protein sequence ID" value="RDB57506.1"/>
    <property type="molecule type" value="Genomic_DNA"/>
</dbReference>
<protein>
    <submittedName>
        <fullName evidence="2">Uncharacterized protein</fullName>
    </submittedName>
</protein>
<feature type="compositionally biased region" description="Polar residues" evidence="1">
    <location>
        <begin position="16"/>
        <end position="30"/>
    </location>
</feature>
<dbReference type="Proteomes" id="UP000253792">
    <property type="component" value="Unassembled WGS sequence"/>
</dbReference>
<reference evidence="2 3" key="1">
    <citation type="journal article" date="2018" name="Elife">
        <title>Discovery and characterization of a prevalent human gut bacterial enzyme sufficient for the inactivation of a family of plant toxins.</title>
        <authorList>
            <person name="Koppel N."/>
            <person name="Bisanz J.E."/>
            <person name="Pandelia M.E."/>
            <person name="Turnbaugh P.J."/>
            <person name="Balskus E.P."/>
        </authorList>
    </citation>
    <scope>NUCLEOTIDE SEQUENCE [LARGE SCALE GENOMIC DNA]</scope>
    <source>
        <strain evidence="3">anaerobia AP69FAA</strain>
    </source>
</reference>
<evidence type="ECO:0000313" key="3">
    <source>
        <dbReference type="Proteomes" id="UP000253792"/>
    </source>
</evidence>
<comment type="caution">
    <text evidence="2">The sequence shown here is derived from an EMBL/GenBank/DDBJ whole genome shotgun (WGS) entry which is preliminary data.</text>
</comment>
<organism evidence="2 3">
    <name type="scientific">Senegalimassilia anaerobia</name>
    <dbReference type="NCBI Taxonomy" id="1473216"/>
    <lineage>
        <taxon>Bacteria</taxon>
        <taxon>Bacillati</taxon>
        <taxon>Actinomycetota</taxon>
        <taxon>Coriobacteriia</taxon>
        <taxon>Coriobacteriales</taxon>
        <taxon>Coriobacteriaceae</taxon>
        <taxon>Senegalimassilia</taxon>
    </lineage>
</organism>